<name>A0ABS0P6V6_9BRAD</name>
<dbReference type="Pfam" id="PF00941">
    <property type="entry name" value="FAD_binding_5"/>
    <property type="match status" value="1"/>
</dbReference>
<dbReference type="EMBL" id="JACEGD010000019">
    <property type="protein sequence ID" value="MBH5388787.1"/>
    <property type="molecule type" value="Genomic_DNA"/>
</dbReference>
<dbReference type="InterPro" id="IPR036683">
    <property type="entry name" value="CO_DH_flav_C_dom_sf"/>
</dbReference>
<dbReference type="InterPro" id="IPR016167">
    <property type="entry name" value="FAD-bd_PCMH_sub1"/>
</dbReference>
<dbReference type="Gene3D" id="3.30.390.50">
    <property type="entry name" value="CO dehydrogenase flavoprotein, C-terminal domain"/>
    <property type="match status" value="1"/>
</dbReference>
<accession>A0ABS0P6V6</accession>
<dbReference type="PROSITE" id="PS51387">
    <property type="entry name" value="FAD_PCMH"/>
    <property type="match status" value="1"/>
</dbReference>
<dbReference type="InterPro" id="IPR051312">
    <property type="entry name" value="Diverse_Substr_Oxidored"/>
</dbReference>
<dbReference type="InterPro" id="IPR016166">
    <property type="entry name" value="FAD-bd_PCMH"/>
</dbReference>
<dbReference type="SMART" id="SM01092">
    <property type="entry name" value="CO_deh_flav_C"/>
    <property type="match status" value="1"/>
</dbReference>
<dbReference type="InterPro" id="IPR005107">
    <property type="entry name" value="CO_DH_flav_C"/>
</dbReference>
<evidence type="ECO:0000313" key="5">
    <source>
        <dbReference type="Proteomes" id="UP001194539"/>
    </source>
</evidence>
<comment type="caution">
    <text evidence="4">The sequence shown here is derived from an EMBL/GenBank/DDBJ whole genome shotgun (WGS) entry which is preliminary data.</text>
</comment>
<dbReference type="InterPro" id="IPR002346">
    <property type="entry name" value="Mopterin_DH_FAD-bd"/>
</dbReference>
<dbReference type="SUPFAM" id="SSF56176">
    <property type="entry name" value="FAD-binding/transporter-associated domain-like"/>
    <property type="match status" value="1"/>
</dbReference>
<dbReference type="Gene3D" id="3.30.43.10">
    <property type="entry name" value="Uridine Diphospho-n-acetylenolpyruvylglucosamine Reductase, domain 2"/>
    <property type="match status" value="1"/>
</dbReference>
<gene>
    <name evidence="4" type="ORF">H1B27_21200</name>
</gene>
<dbReference type="InterPro" id="IPR036318">
    <property type="entry name" value="FAD-bd_PCMH-like_sf"/>
</dbReference>
<evidence type="ECO:0000259" key="3">
    <source>
        <dbReference type="PROSITE" id="PS51387"/>
    </source>
</evidence>
<dbReference type="Pfam" id="PF03450">
    <property type="entry name" value="CO_deh_flav_C"/>
    <property type="match status" value="1"/>
</dbReference>
<keyword evidence="5" id="KW-1185">Reference proteome</keyword>
<dbReference type="RefSeq" id="WP_197967396.1">
    <property type="nucleotide sequence ID" value="NZ_JACEGD010000019.1"/>
</dbReference>
<proteinExistence type="predicted"/>
<dbReference type="PANTHER" id="PTHR42659">
    <property type="entry name" value="XANTHINE DEHYDROGENASE SUBUNIT C-RELATED"/>
    <property type="match status" value="1"/>
</dbReference>
<dbReference type="SUPFAM" id="SSF55447">
    <property type="entry name" value="CO dehydrogenase flavoprotein C-terminal domain-like"/>
    <property type="match status" value="1"/>
</dbReference>
<evidence type="ECO:0000256" key="2">
    <source>
        <dbReference type="ARBA" id="ARBA00022827"/>
    </source>
</evidence>
<dbReference type="PANTHER" id="PTHR42659:SF1">
    <property type="entry name" value="OXIDOREDUCTASE"/>
    <property type="match status" value="1"/>
</dbReference>
<dbReference type="Proteomes" id="UP001194539">
    <property type="component" value="Unassembled WGS sequence"/>
</dbReference>
<organism evidence="4 5">
    <name type="scientific">Bradyrhizobium diversitatis</name>
    <dbReference type="NCBI Taxonomy" id="2755406"/>
    <lineage>
        <taxon>Bacteria</taxon>
        <taxon>Pseudomonadati</taxon>
        <taxon>Pseudomonadota</taxon>
        <taxon>Alphaproteobacteria</taxon>
        <taxon>Hyphomicrobiales</taxon>
        <taxon>Nitrobacteraceae</taxon>
        <taxon>Bradyrhizobium</taxon>
    </lineage>
</organism>
<dbReference type="InterPro" id="IPR016169">
    <property type="entry name" value="FAD-bd_PCMH_sub2"/>
</dbReference>
<keyword evidence="1" id="KW-0285">Flavoprotein</keyword>
<protein>
    <submittedName>
        <fullName evidence="4">Xanthine dehydrogenase family protein subunit M</fullName>
    </submittedName>
</protein>
<sequence length="337" mass="35922">MRPFSYQRASDPDMAVRALAAGAANDPLTKAAAQPLAGGTALIDLMKLDVMRPAAIVDINPLAHAWSAIEPGGGSLRLGALARMSDVAAHAEIQRSYPVIADSLKLAASAQLRNMATLGGNVMQRTRCNYFRDVSYENCNKRNPGSGCAAMDGVNRMHAVLGVSDQCIATYPGDFAQALIALDAVVEITGKAGTRGIPFAQLHKAPGSTPEIETTLQPGELISAFSIQGRWPRSVYLKARDRQSYEFALSSAAIALDVQDGTIRDARVALGGVATVPWRAREAEALLKGQKFDEALARRVADAAFADARGRRHNSFKIGLGRRVVARALQQAATMEI</sequence>
<feature type="domain" description="FAD-binding PCMH-type" evidence="3">
    <location>
        <begin position="1"/>
        <end position="232"/>
    </location>
</feature>
<keyword evidence="2" id="KW-0274">FAD</keyword>
<evidence type="ECO:0000313" key="4">
    <source>
        <dbReference type="EMBL" id="MBH5388787.1"/>
    </source>
</evidence>
<evidence type="ECO:0000256" key="1">
    <source>
        <dbReference type="ARBA" id="ARBA00022630"/>
    </source>
</evidence>
<reference evidence="4 5" key="1">
    <citation type="submission" date="2020-07" db="EMBL/GenBank/DDBJ databases">
        <title>Bradyrhizobium diversity isolated from nodules of indigenous legumes of Western Australia.</title>
        <authorList>
            <person name="Klepa M.S."/>
        </authorList>
    </citation>
    <scope>NUCLEOTIDE SEQUENCE [LARGE SCALE GENOMIC DNA]</scope>
    <source>
        <strain evidence="4 5">CNPSo 4019</strain>
    </source>
</reference>
<dbReference type="Gene3D" id="3.30.465.10">
    <property type="match status" value="2"/>
</dbReference>